<gene>
    <name evidence="1" type="ORF">BDZ94DRAFT_1277689</name>
</gene>
<evidence type="ECO:0000313" key="2">
    <source>
        <dbReference type="Proteomes" id="UP000807353"/>
    </source>
</evidence>
<dbReference type="Proteomes" id="UP000807353">
    <property type="component" value="Unassembled WGS sequence"/>
</dbReference>
<evidence type="ECO:0000313" key="1">
    <source>
        <dbReference type="EMBL" id="KAF9455656.1"/>
    </source>
</evidence>
<dbReference type="OrthoDB" id="2877431at2759"/>
<organism evidence="1 2">
    <name type="scientific">Collybia nuda</name>
    <dbReference type="NCBI Taxonomy" id="64659"/>
    <lineage>
        <taxon>Eukaryota</taxon>
        <taxon>Fungi</taxon>
        <taxon>Dikarya</taxon>
        <taxon>Basidiomycota</taxon>
        <taxon>Agaricomycotina</taxon>
        <taxon>Agaricomycetes</taxon>
        <taxon>Agaricomycetidae</taxon>
        <taxon>Agaricales</taxon>
        <taxon>Tricholomatineae</taxon>
        <taxon>Clitocybaceae</taxon>
        <taxon>Collybia</taxon>
    </lineage>
</organism>
<protein>
    <submittedName>
        <fullName evidence="1">Uncharacterized protein</fullName>
    </submittedName>
</protein>
<accession>A0A9P5XUE0</accession>
<comment type="caution">
    <text evidence="1">The sequence shown here is derived from an EMBL/GenBank/DDBJ whole genome shotgun (WGS) entry which is preliminary data.</text>
</comment>
<name>A0A9P5XUE0_9AGAR</name>
<dbReference type="EMBL" id="MU150569">
    <property type="protein sequence ID" value="KAF9455656.1"/>
    <property type="molecule type" value="Genomic_DNA"/>
</dbReference>
<reference evidence="1" key="1">
    <citation type="submission" date="2020-11" db="EMBL/GenBank/DDBJ databases">
        <authorList>
            <consortium name="DOE Joint Genome Institute"/>
            <person name="Ahrendt S."/>
            <person name="Riley R."/>
            <person name="Andreopoulos W."/>
            <person name="Labutti K."/>
            <person name="Pangilinan J."/>
            <person name="Ruiz-Duenas F.J."/>
            <person name="Barrasa J.M."/>
            <person name="Sanchez-Garcia M."/>
            <person name="Camarero S."/>
            <person name="Miyauchi S."/>
            <person name="Serrano A."/>
            <person name="Linde D."/>
            <person name="Babiker R."/>
            <person name="Drula E."/>
            <person name="Ayuso-Fernandez I."/>
            <person name="Pacheco R."/>
            <person name="Padilla G."/>
            <person name="Ferreira P."/>
            <person name="Barriuso J."/>
            <person name="Kellner H."/>
            <person name="Castanera R."/>
            <person name="Alfaro M."/>
            <person name="Ramirez L."/>
            <person name="Pisabarro A.G."/>
            <person name="Kuo A."/>
            <person name="Tritt A."/>
            <person name="Lipzen A."/>
            <person name="He G."/>
            <person name="Yan M."/>
            <person name="Ng V."/>
            <person name="Cullen D."/>
            <person name="Martin F."/>
            <person name="Rosso M.-N."/>
            <person name="Henrissat B."/>
            <person name="Hibbett D."/>
            <person name="Martinez A.T."/>
            <person name="Grigoriev I.V."/>
        </authorList>
    </citation>
    <scope>NUCLEOTIDE SEQUENCE</scope>
    <source>
        <strain evidence="1">CBS 247.69</strain>
    </source>
</reference>
<sequence>MRNAICKYGLTGKGLRNILQHSLGDVRKIKTVVEAAKHATAVQIQYWSQTLDQLRSLETTSQDWLENPSSKWTAKKVLAQWKVVLEKYSECSYMVSDAGRYIEGRLQLMS</sequence>
<dbReference type="AlphaFoldDB" id="A0A9P5XUE0"/>
<keyword evidence="2" id="KW-1185">Reference proteome</keyword>
<proteinExistence type="predicted"/>